<comment type="caution">
    <text evidence="1">The sequence shown here is derived from an EMBL/GenBank/DDBJ whole genome shotgun (WGS) entry which is preliminary data.</text>
</comment>
<reference evidence="1 2" key="1">
    <citation type="submission" date="2018-11" db="EMBL/GenBank/DDBJ databases">
        <title>Trebonia kvetii gen.nov., sp.nov., a novel acidophilic actinobacterium, and proposal of the new actinobacterial family Treboniaceae fam. nov.</title>
        <authorList>
            <person name="Rapoport D."/>
            <person name="Sagova-Mareckova M."/>
            <person name="Sedlacek I."/>
            <person name="Provaznik J."/>
            <person name="Kralova S."/>
            <person name="Pavlinic D."/>
            <person name="Benes V."/>
            <person name="Kopecky J."/>
        </authorList>
    </citation>
    <scope>NUCLEOTIDE SEQUENCE [LARGE SCALE GENOMIC DNA]</scope>
    <source>
        <strain evidence="1 2">15Tr583</strain>
    </source>
</reference>
<evidence type="ECO:0000313" key="1">
    <source>
        <dbReference type="EMBL" id="TVZ04489.1"/>
    </source>
</evidence>
<sequence length="61" mass="6804">MTRSAEKNFPVTVTQLPVTRCQICQRTVAYRPGEASAALTKHYELRHKEALGMVPESDDNG</sequence>
<dbReference type="Proteomes" id="UP000460272">
    <property type="component" value="Unassembled WGS sequence"/>
</dbReference>
<proteinExistence type="predicted"/>
<accession>A0A6P2BZB6</accession>
<organism evidence="1 2">
    <name type="scientific">Trebonia kvetii</name>
    <dbReference type="NCBI Taxonomy" id="2480626"/>
    <lineage>
        <taxon>Bacteria</taxon>
        <taxon>Bacillati</taxon>
        <taxon>Actinomycetota</taxon>
        <taxon>Actinomycetes</taxon>
        <taxon>Streptosporangiales</taxon>
        <taxon>Treboniaceae</taxon>
        <taxon>Trebonia</taxon>
    </lineage>
</organism>
<name>A0A6P2BZB6_9ACTN</name>
<dbReference type="EMBL" id="RPFW01000003">
    <property type="protein sequence ID" value="TVZ04489.1"/>
    <property type="molecule type" value="Genomic_DNA"/>
</dbReference>
<dbReference type="RefSeq" id="WP_145854498.1">
    <property type="nucleotide sequence ID" value="NZ_RPFW01000003.1"/>
</dbReference>
<dbReference type="AlphaFoldDB" id="A0A6P2BZB6"/>
<evidence type="ECO:0000313" key="2">
    <source>
        <dbReference type="Proteomes" id="UP000460272"/>
    </source>
</evidence>
<gene>
    <name evidence="1" type="ORF">EAS64_19210</name>
</gene>
<keyword evidence="2" id="KW-1185">Reference proteome</keyword>
<protein>
    <submittedName>
        <fullName evidence="1">Uncharacterized protein</fullName>
    </submittedName>
</protein>
<dbReference type="OrthoDB" id="213853at2"/>